<proteinExistence type="predicted"/>
<keyword evidence="1" id="KW-1133">Transmembrane helix</keyword>
<dbReference type="InterPro" id="IPR056576">
    <property type="entry name" value="MGAT4_A/B/C_C"/>
</dbReference>
<dbReference type="Pfam" id="PF23524">
    <property type="entry name" value="MGAT4A_C"/>
    <property type="match status" value="1"/>
</dbReference>
<keyword evidence="1" id="KW-0812">Transmembrane</keyword>
<reference evidence="3" key="1">
    <citation type="submission" date="2025-08" db="UniProtKB">
        <authorList>
            <consortium name="Ensembl"/>
        </authorList>
    </citation>
    <scope>IDENTIFICATION</scope>
</reference>
<name>A0A3Q2P2Q1_FUNHE</name>
<keyword evidence="4" id="KW-1185">Reference proteome</keyword>
<dbReference type="Ensembl" id="ENSFHET00000006362.1">
    <property type="protein sequence ID" value="ENSFHEP00000005925.1"/>
    <property type="gene ID" value="ENSFHEG00000006957.1"/>
</dbReference>
<dbReference type="AlphaFoldDB" id="A0A3Q2P2Q1"/>
<evidence type="ECO:0000313" key="3">
    <source>
        <dbReference type="Ensembl" id="ENSFHEP00000005925.1"/>
    </source>
</evidence>
<dbReference type="Proteomes" id="UP000265000">
    <property type="component" value="Unplaced"/>
</dbReference>
<evidence type="ECO:0000313" key="4">
    <source>
        <dbReference type="Proteomes" id="UP000265000"/>
    </source>
</evidence>
<keyword evidence="1" id="KW-0472">Membrane</keyword>
<dbReference type="GeneTree" id="ENSGT00940000156526"/>
<evidence type="ECO:0000259" key="2">
    <source>
        <dbReference type="Pfam" id="PF23524"/>
    </source>
</evidence>
<protein>
    <submittedName>
        <fullName evidence="3">Alpha-1,3-mannosyl-glycoprotein 4-beta-N-acetylglucosaminyltransferase B</fullName>
    </submittedName>
</protein>
<evidence type="ECO:0000256" key="1">
    <source>
        <dbReference type="SAM" id="Phobius"/>
    </source>
</evidence>
<feature type="transmembrane region" description="Helical" evidence="1">
    <location>
        <begin position="6"/>
        <end position="28"/>
    </location>
</feature>
<accession>A0A3Q2P2Q1</accession>
<sequence length="112" mass="12471">MRLRNVSFLTVLLFGLSGLVSVSWYTAFSSSRGKRASRCVPAEKEALTEGREKKPKYHRTEDGFIRIGSFQNGIAEGEVDASFGPLEAMRLTVTTDSPVWVIISEIFIKKAE</sequence>
<feature type="domain" description="MGAT4 A/B/C C-terminal" evidence="2">
    <location>
        <begin position="45"/>
        <end position="105"/>
    </location>
</feature>
<reference evidence="3" key="2">
    <citation type="submission" date="2025-09" db="UniProtKB">
        <authorList>
            <consortium name="Ensembl"/>
        </authorList>
    </citation>
    <scope>IDENTIFICATION</scope>
</reference>
<organism evidence="3 4">
    <name type="scientific">Fundulus heteroclitus</name>
    <name type="common">Killifish</name>
    <name type="synonym">Mummichog</name>
    <dbReference type="NCBI Taxonomy" id="8078"/>
    <lineage>
        <taxon>Eukaryota</taxon>
        <taxon>Metazoa</taxon>
        <taxon>Chordata</taxon>
        <taxon>Craniata</taxon>
        <taxon>Vertebrata</taxon>
        <taxon>Euteleostomi</taxon>
        <taxon>Actinopterygii</taxon>
        <taxon>Neopterygii</taxon>
        <taxon>Teleostei</taxon>
        <taxon>Neoteleostei</taxon>
        <taxon>Acanthomorphata</taxon>
        <taxon>Ovalentaria</taxon>
        <taxon>Atherinomorphae</taxon>
        <taxon>Cyprinodontiformes</taxon>
        <taxon>Fundulidae</taxon>
        <taxon>Fundulus</taxon>
    </lineage>
</organism>